<dbReference type="GO" id="GO:0047617">
    <property type="term" value="F:fatty acyl-CoA hydrolase activity"/>
    <property type="evidence" value="ECO:0007669"/>
    <property type="project" value="InterPro"/>
</dbReference>
<dbReference type="AlphaFoldDB" id="A0A5D4T5A2"/>
<dbReference type="Proteomes" id="UP000322524">
    <property type="component" value="Unassembled WGS sequence"/>
</dbReference>
<dbReference type="InterPro" id="IPR039298">
    <property type="entry name" value="ACOT13"/>
</dbReference>
<dbReference type="PANTHER" id="PTHR21660">
    <property type="entry name" value="THIOESTERASE SUPERFAMILY MEMBER-RELATED"/>
    <property type="match status" value="1"/>
</dbReference>
<proteinExistence type="inferred from homology"/>
<gene>
    <name evidence="4" type="ORF">FZC76_02180</name>
</gene>
<organism evidence="4 5">
    <name type="scientific">Sutcliffiella horikoshii</name>
    <dbReference type="NCBI Taxonomy" id="79883"/>
    <lineage>
        <taxon>Bacteria</taxon>
        <taxon>Bacillati</taxon>
        <taxon>Bacillota</taxon>
        <taxon>Bacilli</taxon>
        <taxon>Bacillales</taxon>
        <taxon>Bacillaceae</taxon>
        <taxon>Sutcliffiella</taxon>
    </lineage>
</organism>
<dbReference type="RefSeq" id="WP_148986635.1">
    <property type="nucleotide sequence ID" value="NZ_VTEV01000001.1"/>
</dbReference>
<comment type="caution">
    <text evidence="4">The sequence shown here is derived from an EMBL/GenBank/DDBJ whole genome shotgun (WGS) entry which is preliminary data.</text>
</comment>
<dbReference type="Pfam" id="PF03061">
    <property type="entry name" value="4HBT"/>
    <property type="match status" value="1"/>
</dbReference>
<reference evidence="4 5" key="1">
    <citation type="submission" date="2019-08" db="EMBL/GenBank/DDBJ databases">
        <title>Bacillus genomes from the desert of Cuatro Cienegas, Coahuila.</title>
        <authorList>
            <person name="Olmedo-Alvarez G."/>
        </authorList>
    </citation>
    <scope>NUCLEOTIDE SEQUENCE [LARGE SCALE GENOMIC DNA]</scope>
    <source>
        <strain evidence="4 5">CH28_1T</strain>
    </source>
</reference>
<evidence type="ECO:0000313" key="5">
    <source>
        <dbReference type="Proteomes" id="UP000322524"/>
    </source>
</evidence>
<dbReference type="OrthoDB" id="2139465at2"/>
<dbReference type="STRING" id="79883.GCA_001636495_03149"/>
<dbReference type="NCBIfam" id="TIGR00369">
    <property type="entry name" value="unchar_dom_1"/>
    <property type="match status" value="1"/>
</dbReference>
<dbReference type="InterPro" id="IPR003736">
    <property type="entry name" value="PAAI_dom"/>
</dbReference>
<feature type="domain" description="Thioesterase" evidence="3">
    <location>
        <begin position="73"/>
        <end position="147"/>
    </location>
</feature>
<dbReference type="Gene3D" id="3.10.129.10">
    <property type="entry name" value="Hotdog Thioesterase"/>
    <property type="match status" value="1"/>
</dbReference>
<dbReference type="InterPro" id="IPR029069">
    <property type="entry name" value="HotDog_dom_sf"/>
</dbReference>
<dbReference type="InterPro" id="IPR006683">
    <property type="entry name" value="Thioestr_dom"/>
</dbReference>
<sequence length="161" mass="17716">MDIKQQWNHFLSDATEEEKHVASLYLKSIERIRNGSNSTHIGALMEINSEFQEPDTLTMTIPNTELLQNSLDILHGGLTATLLDSAMGTLAFKLIPEDKAAVTTEMKVNYVAKGVGDHFTCVASVIHKGTKLLVMEGKVYRSDGVLIAHATGSFFVIPKRT</sequence>
<dbReference type="EMBL" id="VTEV01000001">
    <property type="protein sequence ID" value="TYS70723.1"/>
    <property type="molecule type" value="Genomic_DNA"/>
</dbReference>
<protein>
    <submittedName>
        <fullName evidence="4">PaaI family thioesterase</fullName>
    </submittedName>
</protein>
<name>A0A5D4T5A2_9BACI</name>
<accession>A0A5D4T5A2</accession>
<dbReference type="SUPFAM" id="SSF54637">
    <property type="entry name" value="Thioesterase/thiol ester dehydrase-isomerase"/>
    <property type="match status" value="1"/>
</dbReference>
<evidence type="ECO:0000259" key="3">
    <source>
        <dbReference type="Pfam" id="PF03061"/>
    </source>
</evidence>
<comment type="similarity">
    <text evidence="1">Belongs to the thioesterase PaaI family.</text>
</comment>
<dbReference type="PANTHER" id="PTHR21660:SF1">
    <property type="entry name" value="ACYL-COENZYME A THIOESTERASE 13"/>
    <property type="match status" value="1"/>
</dbReference>
<evidence type="ECO:0000256" key="1">
    <source>
        <dbReference type="ARBA" id="ARBA00008324"/>
    </source>
</evidence>
<keyword evidence="2" id="KW-0378">Hydrolase</keyword>
<evidence type="ECO:0000256" key="2">
    <source>
        <dbReference type="ARBA" id="ARBA00022801"/>
    </source>
</evidence>
<dbReference type="CDD" id="cd03443">
    <property type="entry name" value="PaaI_thioesterase"/>
    <property type="match status" value="1"/>
</dbReference>
<evidence type="ECO:0000313" key="4">
    <source>
        <dbReference type="EMBL" id="TYS70723.1"/>
    </source>
</evidence>